<dbReference type="GO" id="GO:0016787">
    <property type="term" value="F:hydrolase activity"/>
    <property type="evidence" value="ECO:0007669"/>
    <property type="project" value="UniProtKB-UniRule"/>
</dbReference>
<evidence type="ECO:0000313" key="6">
    <source>
        <dbReference type="Proteomes" id="UP000532311"/>
    </source>
</evidence>
<dbReference type="PANTHER" id="PTHR46082">
    <property type="entry name" value="ATP/GTP-BINDING PROTEIN-RELATED"/>
    <property type="match status" value="1"/>
</dbReference>
<gene>
    <name evidence="5" type="ORF">FGLOB1_9571</name>
</gene>
<feature type="domain" description="PNPLA" evidence="4">
    <location>
        <begin position="9"/>
        <end position="207"/>
    </location>
</feature>
<dbReference type="CDD" id="cd07216">
    <property type="entry name" value="Pat17_PNPLA8_PNPLA9_like3"/>
    <property type="match status" value="1"/>
</dbReference>
<dbReference type="Pfam" id="PF01734">
    <property type="entry name" value="Patatin"/>
    <property type="match status" value="1"/>
</dbReference>
<dbReference type="Pfam" id="PF13424">
    <property type="entry name" value="TPR_12"/>
    <property type="match status" value="3"/>
</dbReference>
<dbReference type="Gene3D" id="3.40.1090.10">
    <property type="entry name" value="Cytosolic phospholipase A2 catalytic domain"/>
    <property type="match status" value="1"/>
</dbReference>
<dbReference type="Proteomes" id="UP000532311">
    <property type="component" value="Unassembled WGS sequence"/>
</dbReference>
<keyword evidence="3" id="KW-0442">Lipid degradation</keyword>
<protein>
    <submittedName>
        <fullName evidence="5">Tetratricopeptide repeat domain-containing protein</fullName>
    </submittedName>
</protein>
<dbReference type="SUPFAM" id="SSF52540">
    <property type="entry name" value="P-loop containing nucleoside triphosphate hydrolases"/>
    <property type="match status" value="1"/>
</dbReference>
<feature type="repeat" description="TPR" evidence="2">
    <location>
        <begin position="845"/>
        <end position="878"/>
    </location>
</feature>
<sequence length="1082" mass="120407">MPGHDIRLLALDGGGVRGLSSLMILQNLMSTIDPDAPPKPCDYFDMIAGTSTGGLIAIMLGRLRMTVDECIAAYSSLSNKVFEKKSHRVKINGQLQGRFDSAALEQAVKQTLADSGHSKDALLKDCSDDACKVLVCATSKETGDTVCLTSYRPARGVAHLYDSTTIWQACRATSAATTFFDPIAIGPYQEQFVDGALGDNNPVYTLWTQAQDVWGDDQLRSRLRCLVSIGTGVPALKPVRDDVLGIRATLTSLATETEKTAEQFRRDKSSLDDEGRYYRFNVSRGLEHVGLAESKKQRDIAAATGRITNQPSQDFGPFKTPFNLDGVPASDKFVARPADTAELEKRLLPQRSHARRTGRKIFVLFGLGGAGKTQLSIDFARRHQAAFSSVFWLDGRSEDQLKRSIAGCISKIPKDQVPETSRRWTDSRTYSQDELDDAVANVMKWLEQPDNCEWLLIFDNVDKDWIGQESGMGAYDPRRYLPGDHGSVLITTRLSHLAQLGESRRLGQVNTALGKAILETWFGGELAESYVVAGPDCANLLELLHGLPLALAQAGSYLREKNIDPTTYVRIYNEQWDELMRPHDASNRPLLDYNQGSVGTTWTISFKEIEGQSPSAAKLLRLWSYLDNKQLWYGLLAVTANGRRPQDRWPQWLSEIGGNEVRFLDVVGLLLRYSMIEIQQGSKDGYSIHPVVHQWASYLDGQRQEDEWARLALAMVGRSVPARETREYWVVQRKLIPHAEMVRRWIQKAVGRWYIGDQLVIDSLHMLGMLYADQGKLPEAEAMYKRALEGNEKALGRDHTSTLDTVNNLGNLYANQGKLPEAEAMYKRALEGREKALGRDHISTLSSVNNLGILYADQGKLPEAEAMYKRALEGKEKALGRDHTSTLSTVNNLGLLYKNQGKLPEAEIMYKRALEGYDKAFGRDHTSTLSTVNNLGVLYANQGKLPEAEAMYKRALEGREKAFGRDHTSTLSTVNNLGVLYANQGKLAEAEAMYKRALEGREKAFGRDHTSTLDTVNNLGNLCVDQGKLPEAEAMYKRALEGYEKILGLSHPKTYTVIRNLQLLYSSRVNAPTRPGKNGPVS</sequence>
<feature type="active site" description="Nucleophile" evidence="3">
    <location>
        <position position="51"/>
    </location>
</feature>
<feature type="short sequence motif" description="GXGXXG" evidence="3">
    <location>
        <begin position="13"/>
        <end position="18"/>
    </location>
</feature>
<dbReference type="AlphaFoldDB" id="A0A8H5XZK7"/>
<keyword evidence="3" id="KW-0378">Hydrolase</keyword>
<dbReference type="SUPFAM" id="SSF52151">
    <property type="entry name" value="FabD/lysophospholipase-like"/>
    <property type="match status" value="1"/>
</dbReference>
<evidence type="ECO:0000313" key="5">
    <source>
        <dbReference type="EMBL" id="KAF5702511.1"/>
    </source>
</evidence>
<organism evidence="5 6">
    <name type="scientific">Fusarium globosum</name>
    <dbReference type="NCBI Taxonomy" id="78864"/>
    <lineage>
        <taxon>Eukaryota</taxon>
        <taxon>Fungi</taxon>
        <taxon>Dikarya</taxon>
        <taxon>Ascomycota</taxon>
        <taxon>Pezizomycotina</taxon>
        <taxon>Sordariomycetes</taxon>
        <taxon>Hypocreomycetidae</taxon>
        <taxon>Hypocreales</taxon>
        <taxon>Nectriaceae</taxon>
        <taxon>Fusarium</taxon>
        <taxon>Fusarium fujikuroi species complex</taxon>
    </lineage>
</organism>
<keyword evidence="2" id="KW-0802">TPR repeat</keyword>
<evidence type="ECO:0000256" key="3">
    <source>
        <dbReference type="PROSITE-ProRule" id="PRU01161"/>
    </source>
</evidence>
<accession>A0A8H5XZK7</accession>
<dbReference type="InterPro" id="IPR016035">
    <property type="entry name" value="Acyl_Trfase/lysoPLipase"/>
</dbReference>
<name>A0A8H5XZK7_9HYPO</name>
<dbReference type="Gene3D" id="1.25.40.10">
    <property type="entry name" value="Tetratricopeptide repeat domain"/>
    <property type="match status" value="2"/>
</dbReference>
<dbReference type="Pfam" id="PF13374">
    <property type="entry name" value="TPR_10"/>
    <property type="match status" value="1"/>
</dbReference>
<dbReference type="GO" id="GO:0046486">
    <property type="term" value="P:glycerolipid metabolic process"/>
    <property type="evidence" value="ECO:0007669"/>
    <property type="project" value="UniProtKB-ARBA"/>
</dbReference>
<feature type="repeat" description="TPR" evidence="2">
    <location>
        <begin position="803"/>
        <end position="836"/>
    </location>
</feature>
<keyword evidence="1 3" id="KW-0443">Lipid metabolism</keyword>
<dbReference type="SUPFAM" id="SSF48452">
    <property type="entry name" value="TPR-like"/>
    <property type="match status" value="1"/>
</dbReference>
<dbReference type="PANTHER" id="PTHR46082:SF6">
    <property type="entry name" value="AAA+ ATPASE DOMAIN-CONTAINING PROTEIN-RELATED"/>
    <property type="match status" value="1"/>
</dbReference>
<dbReference type="InterPro" id="IPR019734">
    <property type="entry name" value="TPR_rpt"/>
</dbReference>
<dbReference type="PRINTS" id="PR00381">
    <property type="entry name" value="KINESINLIGHT"/>
</dbReference>
<comment type="caution">
    <text evidence="5">The sequence shown here is derived from an EMBL/GenBank/DDBJ whole genome shotgun (WGS) entry which is preliminary data.</text>
</comment>
<dbReference type="SMART" id="SM00028">
    <property type="entry name" value="TPR"/>
    <property type="match status" value="7"/>
</dbReference>
<feature type="active site" description="Proton acceptor" evidence="3">
    <location>
        <position position="194"/>
    </location>
</feature>
<feature type="repeat" description="TPR" evidence="2">
    <location>
        <begin position="971"/>
        <end position="1004"/>
    </location>
</feature>
<dbReference type="PROSITE" id="PS50005">
    <property type="entry name" value="TPR"/>
    <property type="match status" value="5"/>
</dbReference>
<feature type="repeat" description="TPR" evidence="2">
    <location>
        <begin position="761"/>
        <end position="794"/>
    </location>
</feature>
<evidence type="ECO:0000259" key="4">
    <source>
        <dbReference type="PROSITE" id="PS51635"/>
    </source>
</evidence>
<keyword evidence="6" id="KW-1185">Reference proteome</keyword>
<dbReference type="GO" id="GO:0016042">
    <property type="term" value="P:lipid catabolic process"/>
    <property type="evidence" value="ECO:0007669"/>
    <property type="project" value="UniProtKB-UniRule"/>
</dbReference>
<feature type="short sequence motif" description="DGA/G" evidence="3">
    <location>
        <begin position="194"/>
        <end position="196"/>
    </location>
</feature>
<dbReference type="InterPro" id="IPR011990">
    <property type="entry name" value="TPR-like_helical_dom_sf"/>
</dbReference>
<dbReference type="InterPro" id="IPR053137">
    <property type="entry name" value="NLR-like"/>
</dbReference>
<proteinExistence type="predicted"/>
<evidence type="ECO:0000256" key="2">
    <source>
        <dbReference type="PROSITE-ProRule" id="PRU00339"/>
    </source>
</evidence>
<dbReference type="InterPro" id="IPR027417">
    <property type="entry name" value="P-loop_NTPase"/>
</dbReference>
<reference evidence="5 6" key="1">
    <citation type="submission" date="2020-05" db="EMBL/GenBank/DDBJ databases">
        <title>Identification and distribution of gene clusters putatively required for synthesis of sphingolipid metabolism inhibitors in phylogenetically diverse species of the filamentous fungus Fusarium.</title>
        <authorList>
            <person name="Kim H.-S."/>
            <person name="Busman M."/>
            <person name="Brown D.W."/>
            <person name="Divon H."/>
            <person name="Uhlig S."/>
            <person name="Proctor R.H."/>
        </authorList>
    </citation>
    <scope>NUCLEOTIDE SEQUENCE [LARGE SCALE GENOMIC DNA]</scope>
    <source>
        <strain evidence="5 6">NRRL 26131</strain>
    </source>
</reference>
<feature type="repeat" description="TPR" evidence="2">
    <location>
        <begin position="929"/>
        <end position="962"/>
    </location>
</feature>
<dbReference type="EMBL" id="JAAQPF010000444">
    <property type="protein sequence ID" value="KAF5702511.1"/>
    <property type="molecule type" value="Genomic_DNA"/>
</dbReference>
<evidence type="ECO:0000256" key="1">
    <source>
        <dbReference type="ARBA" id="ARBA00023098"/>
    </source>
</evidence>
<feature type="short sequence motif" description="GXSXG" evidence="3">
    <location>
        <begin position="49"/>
        <end position="53"/>
    </location>
</feature>
<dbReference type="PROSITE" id="PS51635">
    <property type="entry name" value="PNPLA"/>
    <property type="match status" value="1"/>
</dbReference>
<dbReference type="InterPro" id="IPR002641">
    <property type="entry name" value="PNPLA_dom"/>
</dbReference>